<evidence type="ECO:0000313" key="10">
    <source>
        <dbReference type="EMBL" id="RVW60149.1"/>
    </source>
</evidence>
<evidence type="ECO:0000313" key="11">
    <source>
        <dbReference type="Proteomes" id="UP000288805"/>
    </source>
</evidence>
<dbReference type="SUPFAM" id="SSF52540">
    <property type="entry name" value="P-loop containing nucleoside triphosphate hydrolases"/>
    <property type="match status" value="1"/>
</dbReference>
<comment type="subcellular location">
    <subcellularLocation>
        <location evidence="2">Cytoplasm</location>
    </subcellularLocation>
    <subcellularLocation>
        <location evidence="1">Nucleus</location>
    </subcellularLocation>
</comment>
<dbReference type="Pfam" id="PF01582">
    <property type="entry name" value="TIR"/>
    <property type="match status" value="1"/>
</dbReference>
<evidence type="ECO:0000259" key="9">
    <source>
        <dbReference type="PROSITE" id="PS50104"/>
    </source>
</evidence>
<dbReference type="Pfam" id="PF20160">
    <property type="entry name" value="C-JID"/>
    <property type="match status" value="1"/>
</dbReference>
<dbReference type="InterPro" id="IPR027417">
    <property type="entry name" value="P-loop_NTPase"/>
</dbReference>
<protein>
    <submittedName>
        <fullName evidence="10">TMV resistance protein N</fullName>
    </submittedName>
</protein>
<dbReference type="GO" id="GO:0005737">
    <property type="term" value="C:cytoplasm"/>
    <property type="evidence" value="ECO:0007669"/>
    <property type="project" value="UniProtKB-SubCell"/>
</dbReference>
<keyword evidence="7" id="KW-0539">Nucleus</keyword>
<accession>A0A438FJG2</accession>
<evidence type="ECO:0000256" key="5">
    <source>
        <dbReference type="ARBA" id="ARBA00022737"/>
    </source>
</evidence>
<dbReference type="AlphaFoldDB" id="A0A438FJG2"/>
<comment type="similarity">
    <text evidence="8">Belongs to the disease resistance TIR-NB-LRR family.</text>
</comment>
<dbReference type="InterPro" id="IPR032675">
    <property type="entry name" value="LRR_dom_sf"/>
</dbReference>
<dbReference type="GO" id="GO:0043068">
    <property type="term" value="P:positive regulation of programmed cell death"/>
    <property type="evidence" value="ECO:0007669"/>
    <property type="project" value="UniProtKB-ARBA"/>
</dbReference>
<dbReference type="InterPro" id="IPR035897">
    <property type="entry name" value="Toll_tir_struct_dom_sf"/>
</dbReference>
<evidence type="ECO:0000256" key="4">
    <source>
        <dbReference type="ARBA" id="ARBA00022614"/>
    </source>
</evidence>
<sequence length="689" mass="79945">MASTSAQMASDSSPSNLGWTYDVFLSFRGEDTRNNFTSHLYTDLVRKGIRTFRDDKLPRGEKIAPELLNAIEKSRSSIIVFSKTYADSRWCLDELAKIMECRQEYRQKVLPIFYHVDPSDVRKQTGRFGEAFTRHEENWKNKVQSWREALTEAGNISGWHVKEGYESEHINNITTTIANSLNCKLLFVGDNLVGMDSHFRKIILGLSMESNDVRMVGICGIGGIESLVGDHSWYGKGSRIIITTRDKRWLTKLNVDYLYEVEGLKSDEALELFSQYAFRPNLPKEDFKILSYHVIYYCQGEDRDFASKIWEQVEIVREQHPKDPSKWSRLWNPDDIYRAFISEERMQNVETISLDLSRSKEIWFTTNIFAKMKKVFVKMKNLRFLKVYSSHELPSSIERLKRLTRLELSNCDKLETLPNSIELDVGGCNLMEGAIPSDLWCLFSLESLNVSENNIRCIPVGIIQLSQLDILRMNHCPMLEEIPELQSSLRWIGAHGCPCLETLSSDPMHPLWSSLLNCFKSQIQDFECPTRSKYYCETRVVIPGSRGIPEWISHKSMGSEITIDLPKNWYEDNNFLGFALFNHHVPLDYDHDLLNPTLDLLMSHGNRFEYMHRIWFSPEDPELMVAYFPQIAISSKYRSNRWNNFKARFYGPYGRGAQVESCGIHLIYNKAQDHSQQTLQLFNVKRSHG</sequence>
<dbReference type="SUPFAM" id="SSF52058">
    <property type="entry name" value="L domain-like"/>
    <property type="match status" value="1"/>
</dbReference>
<keyword evidence="5" id="KW-0677">Repeat</keyword>
<dbReference type="PROSITE" id="PS51450">
    <property type="entry name" value="LRR"/>
    <property type="match status" value="1"/>
</dbReference>
<dbReference type="Gene3D" id="3.40.50.10140">
    <property type="entry name" value="Toll/interleukin-1 receptor homology (TIR) domain"/>
    <property type="match status" value="1"/>
</dbReference>
<dbReference type="GO" id="GO:0007165">
    <property type="term" value="P:signal transduction"/>
    <property type="evidence" value="ECO:0007669"/>
    <property type="project" value="InterPro"/>
</dbReference>
<organism evidence="10 11">
    <name type="scientific">Vitis vinifera</name>
    <name type="common">Grape</name>
    <dbReference type="NCBI Taxonomy" id="29760"/>
    <lineage>
        <taxon>Eukaryota</taxon>
        <taxon>Viridiplantae</taxon>
        <taxon>Streptophyta</taxon>
        <taxon>Embryophyta</taxon>
        <taxon>Tracheophyta</taxon>
        <taxon>Spermatophyta</taxon>
        <taxon>Magnoliopsida</taxon>
        <taxon>eudicotyledons</taxon>
        <taxon>Gunneridae</taxon>
        <taxon>Pentapetalae</taxon>
        <taxon>rosids</taxon>
        <taxon>Vitales</taxon>
        <taxon>Vitaceae</taxon>
        <taxon>Viteae</taxon>
        <taxon>Vitis</taxon>
    </lineage>
</organism>
<dbReference type="FunFam" id="3.40.50.10140:FF:000007">
    <property type="entry name" value="Disease resistance protein (TIR-NBS-LRR class)"/>
    <property type="match status" value="1"/>
</dbReference>
<gene>
    <name evidence="10" type="primary">N_32</name>
    <name evidence="10" type="ORF">CK203_092300</name>
</gene>
<evidence type="ECO:0000256" key="1">
    <source>
        <dbReference type="ARBA" id="ARBA00004123"/>
    </source>
</evidence>
<dbReference type="GO" id="GO:0005634">
    <property type="term" value="C:nucleus"/>
    <property type="evidence" value="ECO:0007669"/>
    <property type="project" value="UniProtKB-SubCell"/>
</dbReference>
<reference evidence="10 11" key="1">
    <citation type="journal article" date="2018" name="PLoS Genet.">
        <title>Population sequencing reveals clonal diversity and ancestral inbreeding in the grapevine cultivar Chardonnay.</title>
        <authorList>
            <person name="Roach M.J."/>
            <person name="Johnson D.L."/>
            <person name="Bohlmann J."/>
            <person name="van Vuuren H.J."/>
            <person name="Jones S.J."/>
            <person name="Pretorius I.S."/>
            <person name="Schmidt S.A."/>
            <person name="Borneman A.R."/>
        </authorList>
    </citation>
    <scope>NUCLEOTIDE SEQUENCE [LARGE SCALE GENOMIC DNA]</scope>
    <source>
        <strain evidence="11">cv. Chardonnay</strain>
        <tissue evidence="10">Leaf</tissue>
    </source>
</reference>
<evidence type="ECO:0000256" key="8">
    <source>
        <dbReference type="ARBA" id="ARBA00061488"/>
    </source>
</evidence>
<dbReference type="InterPro" id="IPR001611">
    <property type="entry name" value="Leu-rich_rpt"/>
</dbReference>
<dbReference type="SUPFAM" id="SSF52200">
    <property type="entry name" value="Toll/Interleukin receptor TIR domain"/>
    <property type="match status" value="1"/>
</dbReference>
<keyword evidence="4" id="KW-0433">Leucine-rich repeat</keyword>
<dbReference type="PROSITE" id="PS50104">
    <property type="entry name" value="TIR"/>
    <property type="match status" value="1"/>
</dbReference>
<dbReference type="Gene3D" id="3.80.10.10">
    <property type="entry name" value="Ribonuclease Inhibitor"/>
    <property type="match status" value="1"/>
</dbReference>
<evidence type="ECO:0000256" key="3">
    <source>
        <dbReference type="ARBA" id="ARBA00022490"/>
    </source>
</evidence>
<evidence type="ECO:0000256" key="2">
    <source>
        <dbReference type="ARBA" id="ARBA00004496"/>
    </source>
</evidence>
<proteinExistence type="inferred from homology"/>
<keyword evidence="3" id="KW-0963">Cytoplasm</keyword>
<name>A0A438FJG2_VITVI</name>
<dbReference type="EMBL" id="QGNW01000869">
    <property type="protein sequence ID" value="RVW60149.1"/>
    <property type="molecule type" value="Genomic_DNA"/>
</dbReference>
<dbReference type="InterPro" id="IPR045344">
    <property type="entry name" value="C-JID"/>
</dbReference>
<dbReference type="InterPro" id="IPR000157">
    <property type="entry name" value="TIR_dom"/>
</dbReference>
<dbReference type="GO" id="GO:0050832">
    <property type="term" value="P:defense response to fungus"/>
    <property type="evidence" value="ECO:0007669"/>
    <property type="project" value="UniProtKB-ARBA"/>
</dbReference>
<dbReference type="PANTHER" id="PTHR11017">
    <property type="entry name" value="LEUCINE-RICH REPEAT-CONTAINING PROTEIN"/>
    <property type="match status" value="1"/>
</dbReference>
<evidence type="ECO:0000256" key="6">
    <source>
        <dbReference type="ARBA" id="ARBA00023027"/>
    </source>
</evidence>
<evidence type="ECO:0000256" key="7">
    <source>
        <dbReference type="ARBA" id="ARBA00023242"/>
    </source>
</evidence>
<dbReference type="Proteomes" id="UP000288805">
    <property type="component" value="Unassembled WGS sequence"/>
</dbReference>
<comment type="caution">
    <text evidence="10">The sequence shown here is derived from an EMBL/GenBank/DDBJ whole genome shotgun (WGS) entry which is preliminary data.</text>
</comment>
<dbReference type="InterPro" id="IPR044974">
    <property type="entry name" value="Disease_R_plants"/>
</dbReference>
<dbReference type="SMART" id="SM00255">
    <property type="entry name" value="TIR"/>
    <property type="match status" value="1"/>
</dbReference>
<feature type="domain" description="TIR" evidence="9">
    <location>
        <begin position="19"/>
        <end position="181"/>
    </location>
</feature>
<dbReference type="PANTHER" id="PTHR11017:SF570">
    <property type="entry name" value="DISEASE RESISTANCE PROTEIN (TIR-NBS CLASS)-RELATED"/>
    <property type="match status" value="1"/>
</dbReference>
<keyword evidence="6" id="KW-0520">NAD</keyword>